<gene>
    <name evidence="1" type="ORF">ET464_19420</name>
</gene>
<dbReference type="KEGG" id="pprt:ET464_19420"/>
<name>A0A4V0YFM4_9BACL</name>
<organism evidence="1 2">
    <name type="scientific">Paenibacillus protaetiae</name>
    <dbReference type="NCBI Taxonomy" id="2509456"/>
    <lineage>
        <taxon>Bacteria</taxon>
        <taxon>Bacillati</taxon>
        <taxon>Bacillota</taxon>
        <taxon>Bacilli</taxon>
        <taxon>Bacillales</taxon>
        <taxon>Paenibacillaceae</taxon>
        <taxon>Paenibacillus</taxon>
    </lineage>
</organism>
<dbReference type="RefSeq" id="WP_129443819.1">
    <property type="nucleotide sequence ID" value="NZ_CP035492.1"/>
</dbReference>
<protein>
    <submittedName>
        <fullName evidence="1">Uncharacterized protein</fullName>
    </submittedName>
</protein>
<sequence>MSNNHNHRSAVNSAASFLLTLNPGTLVAFQYDGGGLGGLWRGNFQGVDTLGNALFTNVVNANGTTTISGITRVRLNTINSVSL</sequence>
<evidence type="ECO:0000313" key="1">
    <source>
        <dbReference type="EMBL" id="QAY68221.1"/>
    </source>
</evidence>
<proteinExistence type="predicted"/>
<accession>A0A4V0YFM4</accession>
<dbReference type="AlphaFoldDB" id="A0A4V0YFM4"/>
<keyword evidence="2" id="KW-1185">Reference proteome</keyword>
<dbReference type="Proteomes" id="UP000293568">
    <property type="component" value="Chromosome"/>
</dbReference>
<reference evidence="1 2" key="1">
    <citation type="submission" date="2019-01" db="EMBL/GenBank/DDBJ databases">
        <title>Genome sequencing of strain FW100M-2.</title>
        <authorList>
            <person name="Heo J."/>
            <person name="Kim S.-J."/>
            <person name="Kim J.-S."/>
            <person name="Hong S.-B."/>
            <person name="Kwon S.-W."/>
        </authorList>
    </citation>
    <scope>NUCLEOTIDE SEQUENCE [LARGE SCALE GENOMIC DNA]</scope>
    <source>
        <strain evidence="1 2">FW100M-2</strain>
    </source>
</reference>
<dbReference type="EMBL" id="CP035492">
    <property type="protein sequence ID" value="QAY68221.1"/>
    <property type="molecule type" value="Genomic_DNA"/>
</dbReference>
<evidence type="ECO:0000313" key="2">
    <source>
        <dbReference type="Proteomes" id="UP000293568"/>
    </source>
</evidence>